<reference evidence="3 4" key="1">
    <citation type="submission" date="2014-04" db="EMBL/GenBank/DDBJ databases">
        <title>The Genome Sequence of Thermoanaerobaculum aquaticum MP-01, The First Cultivated Group 23 Acidobacterium.</title>
        <authorList>
            <person name="Stamps B.W."/>
            <person name="Losey N.A."/>
            <person name="Lawson P.A."/>
            <person name="Stevenson B.S."/>
        </authorList>
    </citation>
    <scope>NUCLEOTIDE SEQUENCE [LARGE SCALE GENOMIC DNA]</scope>
    <source>
        <strain evidence="3 4">MP-01</strain>
    </source>
</reference>
<dbReference type="EMBL" id="JMFG01000001">
    <property type="protein sequence ID" value="KDA55057.1"/>
    <property type="molecule type" value="Genomic_DNA"/>
</dbReference>
<dbReference type="RefSeq" id="WP_038046117.1">
    <property type="nucleotide sequence ID" value="NZ_JMFG01000001.1"/>
</dbReference>
<proteinExistence type="predicted"/>
<evidence type="ECO:0000313" key="3">
    <source>
        <dbReference type="EMBL" id="KDA55057.1"/>
    </source>
</evidence>
<organism evidence="3 4">
    <name type="scientific">Thermoanaerobaculum aquaticum</name>
    <dbReference type="NCBI Taxonomy" id="1312852"/>
    <lineage>
        <taxon>Bacteria</taxon>
        <taxon>Pseudomonadati</taxon>
        <taxon>Acidobacteriota</taxon>
        <taxon>Thermoanaerobaculia</taxon>
        <taxon>Thermoanaerobaculales</taxon>
        <taxon>Thermoanaerobaculaceae</taxon>
        <taxon>Thermoanaerobaculum</taxon>
    </lineage>
</organism>
<dbReference type="EMBL" id="DSHW01000276">
    <property type="protein sequence ID" value="HEQ88493.1"/>
    <property type="molecule type" value="Genomic_DNA"/>
</dbReference>
<evidence type="ECO:0000313" key="2">
    <source>
        <dbReference type="EMBL" id="HET46547.1"/>
    </source>
</evidence>
<evidence type="ECO:0000313" key="4">
    <source>
        <dbReference type="Proteomes" id="UP000027284"/>
    </source>
</evidence>
<comment type="caution">
    <text evidence="3">The sequence shown here is derived from an EMBL/GenBank/DDBJ whole genome shotgun (WGS) entry which is preliminary data.</text>
</comment>
<reference evidence="1" key="2">
    <citation type="journal article" date="2020" name="mSystems">
        <title>Genome- and Community-Level Interaction Insights into Carbon Utilization and Element Cycling Functions of Hydrothermarchaeota in Hydrothermal Sediment.</title>
        <authorList>
            <person name="Zhou Z."/>
            <person name="Liu Y."/>
            <person name="Xu W."/>
            <person name="Pan J."/>
            <person name="Luo Z.H."/>
            <person name="Li M."/>
        </authorList>
    </citation>
    <scope>NUCLEOTIDE SEQUENCE [LARGE SCALE GENOMIC DNA]</scope>
    <source>
        <strain evidence="1">SpSt-186</strain>
        <strain evidence="2">SpSt-299</strain>
    </source>
</reference>
<keyword evidence="4" id="KW-1185">Reference proteome</keyword>
<accession>A0A062XR29</accession>
<dbReference type="EMBL" id="DSMR01000001">
    <property type="protein sequence ID" value="HET46547.1"/>
    <property type="molecule type" value="Genomic_DNA"/>
</dbReference>
<name>A0A062XR29_9BACT</name>
<dbReference type="Proteomes" id="UP000027284">
    <property type="component" value="Unassembled WGS sequence"/>
</dbReference>
<dbReference type="AlphaFoldDB" id="A0A062XR29"/>
<gene>
    <name evidence="3" type="ORF">EG19_00100</name>
    <name evidence="1" type="ORF">ENP06_03670</name>
    <name evidence="2" type="ORF">ENQ31_00040</name>
</gene>
<evidence type="ECO:0000313" key="1">
    <source>
        <dbReference type="EMBL" id="HEQ88493.1"/>
    </source>
</evidence>
<protein>
    <submittedName>
        <fullName evidence="3">Uncharacterized protein</fullName>
    </submittedName>
</protein>
<sequence>MKGYREVKVTLTGKRITCDPDPAVLYYKAGPDCVRFTFPGIPKNVDSVVIRWKDGQRPLFAGMGSAPSSVGSHLPDLITQGNCQVDGRYPYAVELYDAHGQLVAEVDPEVENQGDPP</sequence>